<organism evidence="2 3">
    <name type="scientific">Roseibium album</name>
    <dbReference type="NCBI Taxonomy" id="311410"/>
    <lineage>
        <taxon>Bacteria</taxon>
        <taxon>Pseudomonadati</taxon>
        <taxon>Pseudomonadota</taxon>
        <taxon>Alphaproteobacteria</taxon>
        <taxon>Hyphomicrobiales</taxon>
        <taxon>Stappiaceae</taxon>
        <taxon>Roseibium</taxon>
    </lineage>
</organism>
<dbReference type="Proteomes" id="UP000049983">
    <property type="component" value="Unassembled WGS sequence"/>
</dbReference>
<dbReference type="SUPFAM" id="SSF47413">
    <property type="entry name" value="lambda repressor-like DNA-binding domains"/>
    <property type="match status" value="1"/>
</dbReference>
<dbReference type="CDD" id="cd00093">
    <property type="entry name" value="HTH_XRE"/>
    <property type="match status" value="1"/>
</dbReference>
<accession>A0A0M6ZZR7</accession>
<dbReference type="GO" id="GO:0045892">
    <property type="term" value="P:negative regulation of DNA-templated transcription"/>
    <property type="evidence" value="ECO:0007669"/>
    <property type="project" value="InterPro"/>
</dbReference>
<dbReference type="EMBL" id="CXWC01000003">
    <property type="protein sequence ID" value="CTQ68278.1"/>
    <property type="molecule type" value="Genomic_DNA"/>
</dbReference>
<dbReference type="Gene3D" id="1.10.260.40">
    <property type="entry name" value="lambda repressor-like DNA-binding domains"/>
    <property type="match status" value="1"/>
</dbReference>
<sequence>MPYTDASEERGKRIRYAIKISGQPKLLSLAEELKVSPGAVSKWRYGRNFSIDNICRFATVLDTSLDWLLLGRGFPEAHKNTGLSELEQELILLLRVRPKRFTSVLLSLVREVPERPK</sequence>
<dbReference type="GO" id="GO:0003677">
    <property type="term" value="F:DNA binding"/>
    <property type="evidence" value="ECO:0007669"/>
    <property type="project" value="InterPro"/>
</dbReference>
<dbReference type="SMART" id="SM00530">
    <property type="entry name" value="HTH_XRE"/>
    <property type="match status" value="1"/>
</dbReference>
<evidence type="ECO:0000313" key="2">
    <source>
        <dbReference type="EMBL" id="CTQ68278.1"/>
    </source>
</evidence>
<dbReference type="Pfam" id="PF07022">
    <property type="entry name" value="Phage_CI_repr"/>
    <property type="match status" value="1"/>
</dbReference>
<dbReference type="InterPro" id="IPR001387">
    <property type="entry name" value="Cro/C1-type_HTH"/>
</dbReference>
<protein>
    <submittedName>
        <fullName evidence="2">Bacteriophage CI repressor helix-turn-helix domain protein</fullName>
    </submittedName>
</protein>
<evidence type="ECO:0000259" key="1">
    <source>
        <dbReference type="PROSITE" id="PS50943"/>
    </source>
</evidence>
<dbReference type="GeneID" id="97669159"/>
<keyword evidence="3" id="KW-1185">Reference proteome</keyword>
<gene>
    <name evidence="2" type="ORF">LA5096_01746</name>
</gene>
<dbReference type="InterPro" id="IPR010744">
    <property type="entry name" value="Phage_CI_N"/>
</dbReference>
<dbReference type="OrthoDB" id="6889573at2"/>
<dbReference type="RefSeq" id="WP_055119505.1">
    <property type="nucleotide sequence ID" value="NZ_CANKXR010000006.1"/>
</dbReference>
<dbReference type="InterPro" id="IPR010982">
    <property type="entry name" value="Lambda_DNA-bd_dom_sf"/>
</dbReference>
<dbReference type="PROSITE" id="PS50943">
    <property type="entry name" value="HTH_CROC1"/>
    <property type="match status" value="1"/>
</dbReference>
<feature type="domain" description="HTH cro/C1-type" evidence="1">
    <location>
        <begin position="29"/>
        <end position="68"/>
    </location>
</feature>
<evidence type="ECO:0000313" key="3">
    <source>
        <dbReference type="Proteomes" id="UP000049983"/>
    </source>
</evidence>
<name>A0A0M6ZZR7_9HYPH</name>
<proteinExistence type="predicted"/>
<dbReference type="AlphaFoldDB" id="A0A0M6ZZR7"/>
<reference evidence="3" key="1">
    <citation type="submission" date="2015-07" db="EMBL/GenBank/DDBJ databases">
        <authorList>
            <person name="Rodrigo-Torres Lidia"/>
            <person name="Arahal R.David."/>
        </authorList>
    </citation>
    <scope>NUCLEOTIDE SEQUENCE [LARGE SCALE GENOMIC DNA]</scope>
    <source>
        <strain evidence="3">CECT 5096</strain>
    </source>
</reference>